<protein>
    <recommendedName>
        <fullName evidence="4">DNA methylase N-4/N-6 domain-containing protein</fullName>
    </recommendedName>
</protein>
<dbReference type="STRING" id="1618545.US53_C0073G0007"/>
<proteinExistence type="inferred from homology"/>
<dbReference type="InterPro" id="IPR002052">
    <property type="entry name" value="DNA_methylase_N6_adenine_CS"/>
</dbReference>
<dbReference type="Gene3D" id="3.40.50.150">
    <property type="entry name" value="Vaccinia Virus protein VP39"/>
    <property type="match status" value="1"/>
</dbReference>
<dbReference type="InterPro" id="IPR029063">
    <property type="entry name" value="SAM-dependent_MTases_sf"/>
</dbReference>
<evidence type="ECO:0000313" key="6">
    <source>
        <dbReference type="Proteomes" id="UP000034591"/>
    </source>
</evidence>
<dbReference type="PROSITE" id="PS00092">
    <property type="entry name" value="N6_MTASE"/>
    <property type="match status" value="1"/>
</dbReference>
<sequence length="223" mass="26084">MAKNDHKLELTWYNKSKSLFYDPDKKEYLWVDKKDPRVSEPRILLERECYGDKDSENILIKGDNLLALKALLPDYGGKVKLIYIDPPFNTGAGFEHYDDGLEHSIWLTMMRDRLQLLKQFLRKDGKIFVHVDWHEMARLKLVLDEVFGLSNYMNTITMTTNDPSGFKATANKLFTTSNFILVYSKSDKGKNLNKLYVEKGYDKQYSKYLHNRDKIIQVGDGRI</sequence>
<dbReference type="GO" id="GO:0003677">
    <property type="term" value="F:DNA binding"/>
    <property type="evidence" value="ECO:0007669"/>
    <property type="project" value="InterPro"/>
</dbReference>
<evidence type="ECO:0000256" key="3">
    <source>
        <dbReference type="ARBA" id="ARBA00022679"/>
    </source>
</evidence>
<evidence type="ECO:0000313" key="5">
    <source>
        <dbReference type="EMBL" id="KKQ35690.1"/>
    </source>
</evidence>
<comment type="caution">
    <text evidence="5">The sequence shown here is derived from an EMBL/GenBank/DDBJ whole genome shotgun (WGS) entry which is preliminary data.</text>
</comment>
<evidence type="ECO:0000256" key="1">
    <source>
        <dbReference type="ARBA" id="ARBA00006594"/>
    </source>
</evidence>
<feature type="domain" description="DNA methylase N-4/N-6" evidence="4">
    <location>
        <begin position="79"/>
        <end position="209"/>
    </location>
</feature>
<name>A0A0G0HB01_9BACT</name>
<accession>A0A0G0HB01</accession>
<evidence type="ECO:0000259" key="4">
    <source>
        <dbReference type="Pfam" id="PF01555"/>
    </source>
</evidence>
<evidence type="ECO:0000256" key="2">
    <source>
        <dbReference type="ARBA" id="ARBA00022603"/>
    </source>
</evidence>
<gene>
    <name evidence="5" type="ORF">US53_C0073G0007</name>
</gene>
<dbReference type="GO" id="GO:0008170">
    <property type="term" value="F:N-methyltransferase activity"/>
    <property type="evidence" value="ECO:0007669"/>
    <property type="project" value="InterPro"/>
</dbReference>
<dbReference type="AlphaFoldDB" id="A0A0G0HB01"/>
<organism evidence="5 6">
    <name type="scientific">Candidatus Woesebacteria bacterium GW2011_GWA1_37_7</name>
    <dbReference type="NCBI Taxonomy" id="1618545"/>
    <lineage>
        <taxon>Bacteria</taxon>
        <taxon>Candidatus Woeseibacteriota</taxon>
    </lineage>
</organism>
<dbReference type="Pfam" id="PF01555">
    <property type="entry name" value="N6_N4_Mtase"/>
    <property type="match status" value="1"/>
</dbReference>
<dbReference type="EMBL" id="LBTI01000073">
    <property type="protein sequence ID" value="KKQ35690.1"/>
    <property type="molecule type" value="Genomic_DNA"/>
</dbReference>
<reference evidence="5 6" key="1">
    <citation type="journal article" date="2015" name="Nature">
        <title>rRNA introns, odd ribosomes, and small enigmatic genomes across a large radiation of phyla.</title>
        <authorList>
            <person name="Brown C.T."/>
            <person name="Hug L.A."/>
            <person name="Thomas B.C."/>
            <person name="Sharon I."/>
            <person name="Castelle C.J."/>
            <person name="Singh A."/>
            <person name="Wilkins M.J."/>
            <person name="Williams K.H."/>
            <person name="Banfield J.F."/>
        </authorList>
    </citation>
    <scope>NUCLEOTIDE SEQUENCE [LARGE SCALE GENOMIC DNA]</scope>
</reference>
<dbReference type="GO" id="GO:0032259">
    <property type="term" value="P:methylation"/>
    <property type="evidence" value="ECO:0007669"/>
    <property type="project" value="UniProtKB-KW"/>
</dbReference>
<keyword evidence="3" id="KW-0808">Transferase</keyword>
<dbReference type="SUPFAM" id="SSF53335">
    <property type="entry name" value="S-adenosyl-L-methionine-dependent methyltransferases"/>
    <property type="match status" value="1"/>
</dbReference>
<comment type="similarity">
    <text evidence="1">Belongs to the N(4)/N(6)-methyltransferase family.</text>
</comment>
<dbReference type="InterPro" id="IPR002941">
    <property type="entry name" value="DNA_methylase_N4/N6"/>
</dbReference>
<dbReference type="PATRIC" id="fig|1618545.3.peg.893"/>
<keyword evidence="2" id="KW-0489">Methyltransferase</keyword>
<dbReference type="Proteomes" id="UP000034591">
    <property type="component" value="Unassembled WGS sequence"/>
</dbReference>